<dbReference type="GO" id="GO:0006508">
    <property type="term" value="P:proteolysis"/>
    <property type="evidence" value="ECO:0007669"/>
    <property type="project" value="InterPro"/>
</dbReference>
<dbReference type="Gramene" id="KJB11858">
    <property type="protein sequence ID" value="KJB11858"/>
    <property type="gene ID" value="B456_002G207900"/>
</dbReference>
<reference evidence="7 8" key="1">
    <citation type="journal article" date="2012" name="Nature">
        <title>Repeated polyploidization of Gossypium genomes and the evolution of spinnable cotton fibres.</title>
        <authorList>
            <person name="Paterson A.H."/>
            <person name="Wendel J.F."/>
            <person name="Gundlach H."/>
            <person name="Guo H."/>
            <person name="Jenkins J."/>
            <person name="Jin D."/>
            <person name="Llewellyn D."/>
            <person name="Showmaker K.C."/>
            <person name="Shu S."/>
            <person name="Udall J."/>
            <person name="Yoo M.J."/>
            <person name="Byers R."/>
            <person name="Chen W."/>
            <person name="Doron-Faigenboim A."/>
            <person name="Duke M.V."/>
            <person name="Gong L."/>
            <person name="Grimwood J."/>
            <person name="Grover C."/>
            <person name="Grupp K."/>
            <person name="Hu G."/>
            <person name="Lee T.H."/>
            <person name="Li J."/>
            <person name="Lin L."/>
            <person name="Liu T."/>
            <person name="Marler B.S."/>
            <person name="Page J.T."/>
            <person name="Roberts A.W."/>
            <person name="Romanel E."/>
            <person name="Sanders W.S."/>
            <person name="Szadkowski E."/>
            <person name="Tan X."/>
            <person name="Tang H."/>
            <person name="Xu C."/>
            <person name="Wang J."/>
            <person name="Wang Z."/>
            <person name="Zhang D."/>
            <person name="Zhang L."/>
            <person name="Ashrafi H."/>
            <person name="Bedon F."/>
            <person name="Bowers J.E."/>
            <person name="Brubaker C.L."/>
            <person name="Chee P.W."/>
            <person name="Das S."/>
            <person name="Gingle A.R."/>
            <person name="Haigler C.H."/>
            <person name="Harker D."/>
            <person name="Hoffmann L.V."/>
            <person name="Hovav R."/>
            <person name="Jones D.C."/>
            <person name="Lemke C."/>
            <person name="Mansoor S."/>
            <person name="ur Rahman M."/>
            <person name="Rainville L.N."/>
            <person name="Rambani A."/>
            <person name="Reddy U.K."/>
            <person name="Rong J.K."/>
            <person name="Saranga Y."/>
            <person name="Scheffler B.E."/>
            <person name="Scheffler J.A."/>
            <person name="Stelly D.M."/>
            <person name="Triplett B.A."/>
            <person name="Van Deynze A."/>
            <person name="Vaslin M.F."/>
            <person name="Waghmare V.N."/>
            <person name="Walford S.A."/>
            <person name="Wright R.J."/>
            <person name="Zaki E.A."/>
            <person name="Zhang T."/>
            <person name="Dennis E.S."/>
            <person name="Mayer K.F."/>
            <person name="Peterson D.G."/>
            <person name="Rokhsar D.S."/>
            <person name="Wang X."/>
            <person name="Schmutz J."/>
        </authorList>
    </citation>
    <scope>NUCLEOTIDE SEQUENCE [LARGE SCALE GENOMIC DNA]</scope>
</reference>
<evidence type="ECO:0000256" key="4">
    <source>
        <dbReference type="ARBA" id="ARBA00022829"/>
    </source>
</evidence>
<dbReference type="GO" id="GO:0051307">
    <property type="term" value="P:meiotic chromosome separation"/>
    <property type="evidence" value="ECO:0007669"/>
    <property type="project" value="TreeGrafter"/>
</dbReference>
<dbReference type="OMA" id="HESVIAQ"/>
<dbReference type="GO" id="GO:0004197">
    <property type="term" value="F:cysteine-type endopeptidase activity"/>
    <property type="evidence" value="ECO:0007669"/>
    <property type="project" value="InterPro"/>
</dbReference>
<evidence type="ECO:0000259" key="6">
    <source>
        <dbReference type="PROSITE" id="PS51700"/>
    </source>
</evidence>
<dbReference type="GO" id="GO:0072686">
    <property type="term" value="C:mitotic spindle"/>
    <property type="evidence" value="ECO:0007669"/>
    <property type="project" value="TreeGrafter"/>
</dbReference>
<dbReference type="eggNOG" id="KOG1849">
    <property type="taxonomic scope" value="Eukaryota"/>
</dbReference>
<dbReference type="InterPro" id="IPR005314">
    <property type="entry name" value="Peptidase_C50"/>
</dbReference>
<protein>
    <recommendedName>
        <fullName evidence="2">separase</fullName>
        <ecNumber evidence="2">3.4.22.49</ecNumber>
    </recommendedName>
</protein>
<comment type="catalytic activity">
    <reaction evidence="1">
        <text>All bonds known to be hydrolyzed by this endopeptidase have arginine in P1 and an acidic residue in P4. P6 is often occupied by an acidic residue or by a hydroxy-amino-acid residue, the phosphorylation of which enhances cleavage.</text>
        <dbReference type="EC" id="3.4.22.49"/>
    </reaction>
</comment>
<dbReference type="Pfam" id="PF03568">
    <property type="entry name" value="Separin_C"/>
    <property type="match status" value="1"/>
</dbReference>
<evidence type="ECO:0000256" key="3">
    <source>
        <dbReference type="ARBA" id="ARBA00022801"/>
    </source>
</evidence>
<evidence type="ECO:0000313" key="7">
    <source>
        <dbReference type="EMBL" id="KJB11858.1"/>
    </source>
</evidence>
<evidence type="ECO:0000256" key="1">
    <source>
        <dbReference type="ARBA" id="ARBA00000451"/>
    </source>
</evidence>
<dbReference type="InterPro" id="IPR056933">
    <property type="entry name" value="TPR_ESP1"/>
</dbReference>
<name>A0A0D2NFD1_GOSRA</name>
<evidence type="ECO:0000256" key="2">
    <source>
        <dbReference type="ARBA" id="ARBA00012489"/>
    </source>
</evidence>
<gene>
    <name evidence="7" type="ORF">B456_002G207900</name>
</gene>
<keyword evidence="3" id="KW-0378">Hydrolase</keyword>
<dbReference type="PROSITE" id="PS51700">
    <property type="entry name" value="SEPARIN"/>
    <property type="match status" value="1"/>
</dbReference>
<sequence>MATTTESSLLSDLQTSDDSKGIHSLVSDYLHPISTLANSKKKKPDQAAVRSLAKQFLSFLSKSFPIIYKRIYIQNPNQQQHASLSYFFETYRLCITCLEFVSSQLAGGAHLVQIQRLKLVYCLQSWGRYDEAESEALRVLERLRGEVKSKGKFVPGIDIAGGDSKFGSIVVEAVASVVKSVAMGHCKDSGKYERVLALLEQVRPWCSDPSIASDVECKNSLPCKDKKACLVMYYNTLKFLCQPLAELVNSEKKRILAETEASSDSSSLCIIQDAFYQFCDSFFSLESCASETKREGFDDGEEVLVPSIIVAGFILSTCTKCKIPKSVCYIKQIIGSGRIQSQGLKYVYVSLYNIGVLMYRSKQIKEALKALKLSHRASWTNIQLLREMFIHKKSSADHLSEDVVRDLVTDACTRSAFLLEVLHACGNLKVEKIIVESLENWSALENLFRQLSGPMPLIKQWVKIQCKLHKNKDLEDSAPTLCCMLLSSAEVSKMAICKILEQELLAYQEMTHGYPDFCQRMQIKVINLLLQDAYAIEDSPLLKARMLIRKGRTIRANGIEALKDCIWCLSEAISIMKNFYSETSIAGTPACHQLAAAYCLLALCTQEAEPNSEQLYQDIYAALDLWLSIFIPDSCFVDDEFKMVSGNTLQLLYNVLDLLSVKGYTKLHSSIYKLIIRIYKLNNVELGICVANLWECRRLSHALCVSPVNESFITNLSEHCGGSSKSVDFWMHSLSGSQPGLLGFQQNLTCFFNNFNHGLKNPESDIQSAVSANNVNLVASELIASDPVRSHSLFLAGYLYYDLCERQICRGRLFEGLSYAKEAFRLRSQLFKRKFTFSIEALVEKYNESGEIGEIAQTAINGPKTLQVHRIVASELWSFDSSSSNLCGCYLSPWNVLQCYIESILQVGCINEMIGNGVEAESFLLWGKSISCSQNLPLFEATFSSILGKLYRKKRLWNFAEQELQSAKRILVDSSSHCSCIRCRLMLEANLDQQLESNVDLAVRNTIINGEDVAGNAATQPEAIGARKGRKTKNVSKSVMKEQHVIPERRSSRVTRSRFRSSQNQSTTCTGEAQIEISKHSNGNVASKLSDTCWEKDSSLLGKGSCMEELTSEIACFCNQTKCWHCLPAEIMKSGLLIYFINMKWEYAHRKLLVRILTGTGKCLGYGDQTHEIHEVVWQSISVLVSRNAYTQTCSSAHRTFLLDLIGRETVGDTFAIERAAILYRIGWMTLKGFHSKVARIDCCDLSKVQLSKTVHWLKLAFVLSREVPVLFQKVSRLLSAIYLLSATSEHFALPSCKELSESHWASYFHQASLGTHLNNQFFPSTSGRSNAQRFVDSGDLNGVVSSCAHTETSTLLRLAPGSVNDLEQFVMNFYVGLPGTAIICISLLGHDYTNLLQELLLYPSSIHAWLLLSRLNSKNQPVVLLLPLDSVLEEVSDDAAPNDDNARACQELRQLMNSGKKWHCPWGSTVVDNVAPAFKMILEENFMTSSGCPLEDTKSTRSLWWMVRKKVDHQLGKLLSNLEDSWLGPWRHVLLGDCLDCRSLNTVHKKLVQDLKSKCKMDINESYLKLVLGAAKFDIEEACLSLRCLRKGCYTGKLEHHEQENSQTNGIDDVSALASQLIREAVNELHMEDAICREPIILVLDLEVQMLPWESIPILRQQEVYRMPSVGSISIILERSQRYHELACTNAAAFPLIDPLDAFYLLNPSGDLSSTQAEFENWFRDQNFEGKAGTVPTAEELATALKSHDLYLYFGHGSGEQYLSKDEIQGLEKCAATVLMGCSSGSLRLNGCYVPRGVSLSYIQAGSPVTIANLWEVTDKDIDRFGKAVLNAWLRERMDLVDCSQCNQLVKEFEAMKIKGRKGNSRKKSASSNLTETANSGSSTNACEHRPTVGSFVGRARESCTLPFLNGASPVCYGVPTGIMKKKDL</sequence>
<dbReference type="EC" id="3.4.22.49" evidence="2"/>
<dbReference type="Pfam" id="PF25110">
    <property type="entry name" value="TPR_ESP1"/>
    <property type="match status" value="1"/>
</dbReference>
<keyword evidence="8" id="KW-1185">Reference proteome</keyword>
<proteinExistence type="predicted"/>
<dbReference type="GO" id="GO:0005634">
    <property type="term" value="C:nucleus"/>
    <property type="evidence" value="ECO:0007669"/>
    <property type="project" value="InterPro"/>
</dbReference>
<dbReference type="GO" id="GO:0005737">
    <property type="term" value="C:cytoplasm"/>
    <property type="evidence" value="ECO:0007669"/>
    <property type="project" value="TreeGrafter"/>
</dbReference>
<dbReference type="Proteomes" id="UP000032304">
    <property type="component" value="Chromosome 2"/>
</dbReference>
<feature type="region of interest" description="Disordered" evidence="5">
    <location>
        <begin position="1862"/>
        <end position="1887"/>
    </location>
</feature>
<dbReference type="EMBL" id="CM001741">
    <property type="protein sequence ID" value="KJB11858.1"/>
    <property type="molecule type" value="Genomic_DNA"/>
</dbReference>
<keyword evidence="4" id="KW-0159">Chromosome partition</keyword>
<dbReference type="STRING" id="29730.A0A0D2NFD1"/>
<evidence type="ECO:0000313" key="8">
    <source>
        <dbReference type="Proteomes" id="UP000032304"/>
    </source>
</evidence>
<organism evidence="7 8">
    <name type="scientific">Gossypium raimondii</name>
    <name type="common">Peruvian cotton</name>
    <name type="synonym">Gossypium klotzschianum subsp. raimondii</name>
    <dbReference type="NCBI Taxonomy" id="29730"/>
    <lineage>
        <taxon>Eukaryota</taxon>
        <taxon>Viridiplantae</taxon>
        <taxon>Streptophyta</taxon>
        <taxon>Embryophyta</taxon>
        <taxon>Tracheophyta</taxon>
        <taxon>Spermatophyta</taxon>
        <taxon>Magnoliopsida</taxon>
        <taxon>eudicotyledons</taxon>
        <taxon>Gunneridae</taxon>
        <taxon>Pentapetalae</taxon>
        <taxon>rosids</taxon>
        <taxon>malvids</taxon>
        <taxon>Malvales</taxon>
        <taxon>Malvaceae</taxon>
        <taxon>Malvoideae</taxon>
        <taxon>Gossypium</taxon>
    </lineage>
</organism>
<dbReference type="PANTHER" id="PTHR12792">
    <property type="entry name" value="EXTRA SPINDLE POLES 1-RELATED"/>
    <property type="match status" value="1"/>
</dbReference>
<dbReference type="InterPro" id="IPR030397">
    <property type="entry name" value="SEPARIN_core_dom"/>
</dbReference>
<feature type="region of interest" description="Disordered" evidence="5">
    <location>
        <begin position="1020"/>
        <end position="1067"/>
    </location>
</feature>
<feature type="domain" description="Peptidase C50" evidence="6">
    <location>
        <begin position="1700"/>
        <end position="1794"/>
    </location>
</feature>
<dbReference type="PANTHER" id="PTHR12792:SF0">
    <property type="entry name" value="SEPARIN"/>
    <property type="match status" value="1"/>
</dbReference>
<feature type="compositionally biased region" description="Basic and acidic residues" evidence="5">
    <location>
        <begin position="1039"/>
        <end position="1051"/>
    </location>
</feature>
<evidence type="ECO:0000256" key="5">
    <source>
        <dbReference type="SAM" id="MobiDB-lite"/>
    </source>
</evidence>
<accession>A0A0D2NFD1</accession>
<feature type="compositionally biased region" description="Polar residues" evidence="5">
    <location>
        <begin position="1871"/>
        <end position="1887"/>
    </location>
</feature>